<dbReference type="GO" id="GO:0016787">
    <property type="term" value="F:hydrolase activity"/>
    <property type="evidence" value="ECO:0007669"/>
    <property type="project" value="UniProtKB-KW"/>
</dbReference>
<comment type="caution">
    <text evidence="7">The sequence shown here is derived from an EMBL/GenBank/DDBJ whole genome shotgun (WGS) entry which is preliminary data.</text>
</comment>
<comment type="catalytic activity">
    <reaction evidence="5">
        <text>GTP + H2O = GDP + phosphate + H(+)</text>
        <dbReference type="Rhea" id="RHEA:19669"/>
        <dbReference type="ChEBI" id="CHEBI:15377"/>
        <dbReference type="ChEBI" id="CHEBI:15378"/>
        <dbReference type="ChEBI" id="CHEBI:37565"/>
        <dbReference type="ChEBI" id="CHEBI:43474"/>
        <dbReference type="ChEBI" id="CHEBI:58189"/>
    </reaction>
    <physiologicalReaction direction="left-to-right" evidence="5">
        <dbReference type="Rhea" id="RHEA:19670"/>
    </physiologicalReaction>
</comment>
<dbReference type="SUPFAM" id="SSF90002">
    <property type="entry name" value="Hypothetical protein YjiA, C-terminal domain"/>
    <property type="match status" value="1"/>
</dbReference>
<dbReference type="Proteomes" id="UP000615026">
    <property type="component" value="Unassembled WGS sequence"/>
</dbReference>
<keyword evidence="1" id="KW-0547">Nucleotide-binding</keyword>
<reference evidence="7" key="1">
    <citation type="submission" date="2020-10" db="EMBL/GenBank/DDBJ databases">
        <authorList>
            <person name="Castelo-Branco R."/>
            <person name="Eusebio N."/>
            <person name="Adriana R."/>
            <person name="Vieira A."/>
            <person name="Brugerolle De Fraissinette N."/>
            <person name="Rezende De Castro R."/>
            <person name="Schneider M.P."/>
            <person name="Vasconcelos V."/>
            <person name="Leao P.N."/>
        </authorList>
    </citation>
    <scope>NUCLEOTIDE SEQUENCE</scope>
    <source>
        <strain evidence="7">LEGE 11479</strain>
    </source>
</reference>
<protein>
    <submittedName>
        <fullName evidence="7">GTP-binding protein</fullName>
    </submittedName>
</protein>
<dbReference type="Gene3D" id="3.30.1220.10">
    <property type="entry name" value="CobW-like, C-terminal domain"/>
    <property type="match status" value="1"/>
</dbReference>
<dbReference type="Gene3D" id="3.40.50.300">
    <property type="entry name" value="P-loop containing nucleotide triphosphate hydrolases"/>
    <property type="match status" value="1"/>
</dbReference>
<dbReference type="RefSeq" id="WP_193993939.1">
    <property type="nucleotide sequence ID" value="NZ_JADEXP010000133.1"/>
</dbReference>
<evidence type="ECO:0000256" key="5">
    <source>
        <dbReference type="ARBA" id="ARBA00049117"/>
    </source>
</evidence>
<dbReference type="SMART" id="SM00833">
    <property type="entry name" value="CobW_C"/>
    <property type="match status" value="1"/>
</dbReference>
<keyword evidence="3" id="KW-0143">Chaperone</keyword>
<dbReference type="InterPro" id="IPR003495">
    <property type="entry name" value="CobW/HypB/UreG_nucleotide-bd"/>
</dbReference>
<accession>A0A929FA88</accession>
<dbReference type="Pfam" id="PF02492">
    <property type="entry name" value="cobW"/>
    <property type="match status" value="1"/>
</dbReference>
<dbReference type="PANTHER" id="PTHR13748">
    <property type="entry name" value="COBW-RELATED"/>
    <property type="match status" value="1"/>
</dbReference>
<dbReference type="InterPro" id="IPR011629">
    <property type="entry name" value="CobW-like_C"/>
</dbReference>
<dbReference type="CDD" id="cd03112">
    <property type="entry name" value="CobW-like"/>
    <property type="match status" value="1"/>
</dbReference>
<keyword evidence="2" id="KW-0378">Hydrolase</keyword>
<dbReference type="SUPFAM" id="SSF52540">
    <property type="entry name" value="P-loop containing nucleoside triphosphate hydrolases"/>
    <property type="match status" value="1"/>
</dbReference>
<evidence type="ECO:0000259" key="6">
    <source>
        <dbReference type="SMART" id="SM00833"/>
    </source>
</evidence>
<evidence type="ECO:0000256" key="4">
    <source>
        <dbReference type="ARBA" id="ARBA00034320"/>
    </source>
</evidence>
<evidence type="ECO:0000256" key="2">
    <source>
        <dbReference type="ARBA" id="ARBA00022801"/>
    </source>
</evidence>
<sequence length="330" mass="36996">MPPTTDSQKLPVTIITGFLGSGKTTLLNHILENFEDFKVAVLVNEFGDINIDSQFLVAVEEDMIELTNGCICCTINDNLSDAVYRVLERRDRIDYLVLETTGVADPLPIMLTFLGTALRDLTQLDAVITVIDAETFDPDVNYESDAVLSQIKYGDIVLLNKSDCVAETKLQTLEDYINTIQDRARVLHATRCQVPLSLILNVQLADAAVAQQDADQSAASTQHLRNDGFMSVSFTGDRPFALKKFQEFLTYRLPTNVFRAKGILWFEESPKRHLFQLSGNRFTLDDSEWITSPKTELVLIGRQLDIISLIQRLNSCLVEKAIPDILHPSK</sequence>
<dbReference type="AlphaFoldDB" id="A0A929FA88"/>
<dbReference type="Pfam" id="PF07683">
    <property type="entry name" value="CobW_C"/>
    <property type="match status" value="1"/>
</dbReference>
<dbReference type="InterPro" id="IPR036627">
    <property type="entry name" value="CobW-likC_sf"/>
</dbReference>
<proteinExistence type="inferred from homology"/>
<dbReference type="InterPro" id="IPR051316">
    <property type="entry name" value="Zinc-reg_GTPase_activator"/>
</dbReference>
<evidence type="ECO:0000256" key="3">
    <source>
        <dbReference type="ARBA" id="ARBA00023186"/>
    </source>
</evidence>
<keyword evidence="8" id="KW-1185">Reference proteome</keyword>
<organism evidence="7 8">
    <name type="scientific">Leptolyngbya cf. ectocarpi LEGE 11479</name>
    <dbReference type="NCBI Taxonomy" id="1828722"/>
    <lineage>
        <taxon>Bacteria</taxon>
        <taxon>Bacillati</taxon>
        <taxon>Cyanobacteriota</taxon>
        <taxon>Cyanophyceae</taxon>
        <taxon>Leptolyngbyales</taxon>
        <taxon>Leptolyngbyaceae</taxon>
        <taxon>Leptolyngbya group</taxon>
        <taxon>Leptolyngbya</taxon>
    </lineage>
</organism>
<evidence type="ECO:0000313" key="8">
    <source>
        <dbReference type="Proteomes" id="UP000615026"/>
    </source>
</evidence>
<dbReference type="EMBL" id="JADEXP010000133">
    <property type="protein sequence ID" value="MBE9067989.1"/>
    <property type="molecule type" value="Genomic_DNA"/>
</dbReference>
<feature type="domain" description="CobW C-terminal" evidence="6">
    <location>
        <begin position="229"/>
        <end position="317"/>
    </location>
</feature>
<dbReference type="PANTHER" id="PTHR13748:SF59">
    <property type="entry name" value="COBW C-TERMINAL DOMAIN-CONTAINING PROTEIN"/>
    <property type="match status" value="1"/>
</dbReference>
<evidence type="ECO:0000256" key="1">
    <source>
        <dbReference type="ARBA" id="ARBA00022741"/>
    </source>
</evidence>
<name>A0A929FA88_LEPEC</name>
<dbReference type="GO" id="GO:0000166">
    <property type="term" value="F:nucleotide binding"/>
    <property type="evidence" value="ECO:0007669"/>
    <property type="project" value="UniProtKB-KW"/>
</dbReference>
<evidence type="ECO:0000313" key="7">
    <source>
        <dbReference type="EMBL" id="MBE9067989.1"/>
    </source>
</evidence>
<dbReference type="InterPro" id="IPR027417">
    <property type="entry name" value="P-loop_NTPase"/>
</dbReference>
<gene>
    <name evidence="7" type="ORF">IQ260_15165</name>
</gene>
<comment type="similarity">
    <text evidence="4">Belongs to the SIMIBI class G3E GTPase family. ZNG1 subfamily.</text>
</comment>